<dbReference type="RefSeq" id="WP_068671371.1">
    <property type="nucleotide sequence ID" value="NZ_LWLG01000015.1"/>
</dbReference>
<dbReference type="AlphaFoldDB" id="A0A179D3S1"/>
<evidence type="ECO:0000256" key="3">
    <source>
        <dbReference type="RuleBase" id="RU367036"/>
    </source>
</evidence>
<dbReference type="Gene3D" id="3.10.490.10">
    <property type="entry name" value="Gamma-glutamyl cyclotransferase-like"/>
    <property type="match status" value="1"/>
</dbReference>
<evidence type="ECO:0000259" key="4">
    <source>
        <dbReference type="Pfam" id="PF06094"/>
    </source>
</evidence>
<dbReference type="PANTHER" id="PTHR12510:SF4">
    <property type="entry name" value="GAMMA-GLUTAMYLAMINECYCLOTRANSFERASE"/>
    <property type="match status" value="1"/>
</dbReference>
<gene>
    <name evidence="5" type="ORF">TDIS_1748</name>
</gene>
<dbReference type="InterPro" id="IPR036568">
    <property type="entry name" value="GGCT-like_sf"/>
</dbReference>
<dbReference type="Proteomes" id="UP000078390">
    <property type="component" value="Unassembled WGS sequence"/>
</dbReference>
<evidence type="ECO:0000313" key="6">
    <source>
        <dbReference type="Proteomes" id="UP000078390"/>
    </source>
</evidence>
<dbReference type="PANTHER" id="PTHR12510">
    <property type="entry name" value="TROPONIN C-AKIN-1 PROTEIN"/>
    <property type="match status" value="1"/>
</dbReference>
<feature type="active site" description="Proton acceptor" evidence="2">
    <location>
        <position position="75"/>
    </location>
</feature>
<keyword evidence="6" id="KW-1185">Reference proteome</keyword>
<dbReference type="GO" id="GO:0005829">
    <property type="term" value="C:cytosol"/>
    <property type="evidence" value="ECO:0007669"/>
    <property type="project" value="TreeGrafter"/>
</dbReference>
<evidence type="ECO:0000256" key="2">
    <source>
        <dbReference type="PIRSR" id="PIRSR639126-1"/>
    </source>
</evidence>
<dbReference type="GO" id="GO:0061929">
    <property type="term" value="F:gamma-glutamylaminecyclotransferase activity"/>
    <property type="evidence" value="ECO:0007669"/>
    <property type="project" value="InterPro"/>
</dbReference>
<dbReference type="InterPro" id="IPR013024">
    <property type="entry name" value="GGCT-like"/>
</dbReference>
<dbReference type="PATRIC" id="fig|999894.6.peg.1746"/>
<accession>A0A179D3S1</accession>
<proteinExistence type="inferred from homology"/>
<evidence type="ECO:0000313" key="5">
    <source>
        <dbReference type="EMBL" id="OAQ20122.1"/>
    </source>
</evidence>
<dbReference type="Pfam" id="PF06094">
    <property type="entry name" value="GGACT"/>
    <property type="match status" value="1"/>
</dbReference>
<reference evidence="5 6" key="1">
    <citation type="submission" date="2016-04" db="EMBL/GenBank/DDBJ databases">
        <title>Genome analysis of Thermosulfurimonas dismutans, the first thermophilic sulfur-disproportionating bacterium of the phylum Thermodesulfobacteria.</title>
        <authorList>
            <person name="Mardanov A.V."/>
            <person name="Beletsky A.V."/>
            <person name="Kadnikov V.V."/>
            <person name="Slobodkin A.I."/>
            <person name="Ravin N.V."/>
        </authorList>
    </citation>
    <scope>NUCLEOTIDE SEQUENCE [LARGE SCALE GENOMIC DNA]</scope>
    <source>
        <strain evidence="5 6">S95</strain>
    </source>
</reference>
<dbReference type="InterPro" id="IPR039126">
    <property type="entry name" value="GGACT"/>
</dbReference>
<organism evidence="5 6">
    <name type="scientific">Thermosulfurimonas dismutans</name>
    <dbReference type="NCBI Taxonomy" id="999894"/>
    <lineage>
        <taxon>Bacteria</taxon>
        <taxon>Pseudomonadati</taxon>
        <taxon>Thermodesulfobacteriota</taxon>
        <taxon>Thermodesulfobacteria</taxon>
        <taxon>Thermodesulfobacteriales</taxon>
        <taxon>Thermodesulfobacteriaceae</taxon>
        <taxon>Thermosulfurimonas</taxon>
    </lineage>
</organism>
<comment type="caution">
    <text evidence="5">The sequence shown here is derived from an EMBL/GenBank/DDBJ whole genome shotgun (WGS) entry which is preliminary data.</text>
</comment>
<feature type="domain" description="Gamma-glutamylcyclotransferase AIG2-like" evidence="4">
    <location>
        <begin position="6"/>
        <end position="116"/>
    </location>
</feature>
<dbReference type="EMBL" id="LWLG01000015">
    <property type="protein sequence ID" value="OAQ20122.1"/>
    <property type="molecule type" value="Genomic_DNA"/>
</dbReference>
<evidence type="ECO:0000256" key="1">
    <source>
        <dbReference type="ARBA" id="ARBA00008861"/>
    </source>
</evidence>
<name>A0A179D3S1_9BACT</name>
<dbReference type="InterPro" id="IPR009288">
    <property type="entry name" value="AIG2-like_dom"/>
</dbReference>
<dbReference type="STRING" id="999894.TDIS_1748"/>
<comment type="similarity">
    <text evidence="1 3">Belongs to the gamma-glutamylcyclotransferase family.</text>
</comment>
<sequence length="119" mass="13908">MEKVRIFVYGTLKRGESLHYLLREARFLGEGRVKGYALYDLGEYPAARPASGEAFVWGEIYEIKPDLFEVLDEVEDEYDRQEVPVEIEDSRVITAWMYIYREPLPESKRLLSGKWGKSP</sequence>
<dbReference type="CDD" id="cd06661">
    <property type="entry name" value="GGCT_like"/>
    <property type="match status" value="1"/>
</dbReference>
<dbReference type="SUPFAM" id="SSF110857">
    <property type="entry name" value="Gamma-glutamyl cyclotransferase-like"/>
    <property type="match status" value="1"/>
</dbReference>
<protein>
    <recommendedName>
        <fullName evidence="3">Gamma-glutamylcyclotransferase family protein</fullName>
    </recommendedName>
</protein>
<dbReference type="OrthoDB" id="8538589at2"/>